<dbReference type="InterPro" id="IPR001789">
    <property type="entry name" value="Sig_transdc_resp-reg_receiver"/>
</dbReference>
<dbReference type="PANTHER" id="PTHR44591">
    <property type="entry name" value="STRESS RESPONSE REGULATOR PROTEIN 1"/>
    <property type="match status" value="1"/>
</dbReference>
<proteinExistence type="predicted"/>
<reference evidence="5" key="1">
    <citation type="submission" date="2021-10" db="EMBL/GenBank/DDBJ databases">
        <title>Collection of gut derived symbiotic bacterial strains cultured from healthy donors.</title>
        <authorList>
            <person name="Lin H."/>
            <person name="Littmann E."/>
            <person name="Kohout C."/>
            <person name="Pamer E.G."/>
        </authorList>
    </citation>
    <scope>NUCLEOTIDE SEQUENCE</scope>
    <source>
        <strain evidence="5">DFI.5.2</strain>
    </source>
</reference>
<dbReference type="PROSITE" id="PS50110">
    <property type="entry name" value="RESPONSE_REGULATORY"/>
    <property type="match status" value="1"/>
</dbReference>
<evidence type="ECO:0000313" key="5">
    <source>
        <dbReference type="EMBL" id="MCB8562502.1"/>
    </source>
</evidence>
<evidence type="ECO:0000256" key="2">
    <source>
        <dbReference type="ARBA" id="ARBA00023012"/>
    </source>
</evidence>
<dbReference type="RefSeq" id="WP_227408598.1">
    <property type="nucleotide sequence ID" value="NZ_JAJDKQ010000023.1"/>
</dbReference>
<dbReference type="Pfam" id="PF00072">
    <property type="entry name" value="Response_reg"/>
    <property type="match status" value="1"/>
</dbReference>
<keyword evidence="2" id="KW-0902">Two-component regulatory system</keyword>
<evidence type="ECO:0000313" key="6">
    <source>
        <dbReference type="Proteomes" id="UP001197827"/>
    </source>
</evidence>
<sequence length="117" mass="13197">MKNILIVEDSATYRELLCKVLKGKGYKVKGVGSVKSALDEIKKDIYDFICTDYNLPDDTGTALLQHEFTKNMPICIMTTSVDRHIFNMAKSLGAVECFDKATFDFVDDLCNCIENKK</sequence>
<protein>
    <submittedName>
        <fullName evidence="5">Response regulator</fullName>
    </submittedName>
</protein>
<comment type="caution">
    <text evidence="5">The sequence shown here is derived from an EMBL/GenBank/DDBJ whole genome shotgun (WGS) entry which is preliminary data.</text>
</comment>
<dbReference type="CDD" id="cd00156">
    <property type="entry name" value="REC"/>
    <property type="match status" value="1"/>
</dbReference>
<dbReference type="InterPro" id="IPR011006">
    <property type="entry name" value="CheY-like_superfamily"/>
</dbReference>
<dbReference type="Proteomes" id="UP001197827">
    <property type="component" value="Unassembled WGS sequence"/>
</dbReference>
<organism evidence="5 6">
    <name type="scientific">Faecalibacillus intestinalis</name>
    <dbReference type="NCBI Taxonomy" id="1982626"/>
    <lineage>
        <taxon>Bacteria</taxon>
        <taxon>Bacillati</taxon>
        <taxon>Bacillota</taxon>
        <taxon>Erysipelotrichia</taxon>
        <taxon>Erysipelotrichales</taxon>
        <taxon>Coprobacillaceae</taxon>
        <taxon>Faecalibacillus</taxon>
    </lineage>
</organism>
<dbReference type="AlphaFoldDB" id="A0AAW4VNP4"/>
<dbReference type="InterPro" id="IPR050595">
    <property type="entry name" value="Bact_response_regulator"/>
</dbReference>
<gene>
    <name evidence="5" type="ORF">LJD74_10915</name>
</gene>
<accession>A0AAW4VNP4</accession>
<evidence type="ECO:0000259" key="4">
    <source>
        <dbReference type="PROSITE" id="PS50110"/>
    </source>
</evidence>
<evidence type="ECO:0000256" key="1">
    <source>
        <dbReference type="ARBA" id="ARBA00022553"/>
    </source>
</evidence>
<dbReference type="EMBL" id="JAJDKQ010000023">
    <property type="protein sequence ID" value="MCB8562502.1"/>
    <property type="molecule type" value="Genomic_DNA"/>
</dbReference>
<dbReference type="SUPFAM" id="SSF52172">
    <property type="entry name" value="CheY-like"/>
    <property type="match status" value="1"/>
</dbReference>
<dbReference type="PANTHER" id="PTHR44591:SF14">
    <property type="entry name" value="PROTEIN PILG"/>
    <property type="match status" value="1"/>
</dbReference>
<feature type="domain" description="Response regulatory" evidence="4">
    <location>
        <begin position="3"/>
        <end position="115"/>
    </location>
</feature>
<keyword evidence="1 3" id="KW-0597">Phosphoprotein</keyword>
<feature type="modified residue" description="4-aspartylphosphate" evidence="3">
    <location>
        <position position="52"/>
    </location>
</feature>
<dbReference type="SMART" id="SM00448">
    <property type="entry name" value="REC"/>
    <property type="match status" value="1"/>
</dbReference>
<name>A0AAW4VNP4_9FIRM</name>
<evidence type="ECO:0000256" key="3">
    <source>
        <dbReference type="PROSITE-ProRule" id="PRU00169"/>
    </source>
</evidence>
<dbReference type="Gene3D" id="3.40.50.2300">
    <property type="match status" value="1"/>
</dbReference>
<dbReference type="GO" id="GO:0000160">
    <property type="term" value="P:phosphorelay signal transduction system"/>
    <property type="evidence" value="ECO:0007669"/>
    <property type="project" value="UniProtKB-KW"/>
</dbReference>